<dbReference type="KEGG" id="evi:Echvi_0710"/>
<dbReference type="EMBL" id="CP003346">
    <property type="protein sequence ID" value="AGA76987.1"/>
    <property type="molecule type" value="Genomic_DNA"/>
</dbReference>
<gene>
    <name evidence="2" type="ordered locus">Echvi_0710</name>
</gene>
<feature type="transmembrane region" description="Helical" evidence="1">
    <location>
        <begin position="46"/>
        <end position="69"/>
    </location>
</feature>
<dbReference type="HOGENOM" id="CLU_2179684_0_0_10"/>
<sequence>MRDIVQKILPAVDTGPAISGFLVRQGILYSQMVVQSVHKKTFKQMLIALVLLLKTFCYASLVSIVVGFVRPVFVLWFMDKCNRLRVLTFYGTLALVFFVSYELVGHLLL</sequence>
<proteinExistence type="predicted"/>
<reference evidence="3" key="1">
    <citation type="submission" date="2012-02" db="EMBL/GenBank/DDBJ databases">
        <title>The complete genome of Echinicola vietnamensis DSM 17526.</title>
        <authorList>
            <person name="Lucas S."/>
            <person name="Copeland A."/>
            <person name="Lapidus A."/>
            <person name="Glavina del Rio T."/>
            <person name="Dalin E."/>
            <person name="Tice H."/>
            <person name="Bruce D."/>
            <person name="Goodwin L."/>
            <person name="Pitluck S."/>
            <person name="Peters L."/>
            <person name="Ovchinnikova G."/>
            <person name="Teshima H."/>
            <person name="Kyrpides N."/>
            <person name="Mavromatis K."/>
            <person name="Ivanova N."/>
            <person name="Brettin T."/>
            <person name="Detter J.C."/>
            <person name="Han C."/>
            <person name="Larimer F."/>
            <person name="Land M."/>
            <person name="Hauser L."/>
            <person name="Markowitz V."/>
            <person name="Cheng J.-F."/>
            <person name="Hugenholtz P."/>
            <person name="Woyke T."/>
            <person name="Wu D."/>
            <person name="Brambilla E."/>
            <person name="Klenk H.-P."/>
            <person name="Eisen J.A."/>
        </authorList>
    </citation>
    <scope>NUCLEOTIDE SEQUENCE [LARGE SCALE GENOMIC DNA]</scope>
    <source>
        <strain evidence="3">DSM 17526 / LMG 23754 / KMM 6221</strain>
    </source>
</reference>
<feature type="transmembrane region" description="Helical" evidence="1">
    <location>
        <begin position="89"/>
        <end position="108"/>
    </location>
</feature>
<evidence type="ECO:0000313" key="3">
    <source>
        <dbReference type="Proteomes" id="UP000010796"/>
    </source>
</evidence>
<dbReference type="eggNOG" id="ENOG5033NHB">
    <property type="taxonomic scope" value="Bacteria"/>
</dbReference>
<keyword evidence="1" id="KW-1133">Transmembrane helix</keyword>
<keyword evidence="3" id="KW-1185">Reference proteome</keyword>
<accession>L0FUK8</accession>
<keyword evidence="1" id="KW-0812">Transmembrane</keyword>
<dbReference type="STRING" id="926556.Echvi_0710"/>
<evidence type="ECO:0000313" key="2">
    <source>
        <dbReference type="EMBL" id="AGA76987.1"/>
    </source>
</evidence>
<dbReference type="AlphaFoldDB" id="L0FUK8"/>
<name>L0FUK8_ECHVK</name>
<organism evidence="2 3">
    <name type="scientific">Echinicola vietnamensis (strain DSM 17526 / LMG 23754 / KMM 6221)</name>
    <dbReference type="NCBI Taxonomy" id="926556"/>
    <lineage>
        <taxon>Bacteria</taxon>
        <taxon>Pseudomonadati</taxon>
        <taxon>Bacteroidota</taxon>
        <taxon>Cytophagia</taxon>
        <taxon>Cytophagales</taxon>
        <taxon>Cyclobacteriaceae</taxon>
        <taxon>Echinicola</taxon>
    </lineage>
</organism>
<evidence type="ECO:0000256" key="1">
    <source>
        <dbReference type="SAM" id="Phobius"/>
    </source>
</evidence>
<dbReference type="Proteomes" id="UP000010796">
    <property type="component" value="Chromosome"/>
</dbReference>
<protein>
    <submittedName>
        <fullName evidence="2">Uncharacterized protein</fullName>
    </submittedName>
</protein>
<keyword evidence="1" id="KW-0472">Membrane</keyword>